<dbReference type="Proteomes" id="UP000699042">
    <property type="component" value="Unassembled WGS sequence"/>
</dbReference>
<dbReference type="AlphaFoldDB" id="A0A9P7UBA3"/>
<proteinExistence type="predicted"/>
<protein>
    <submittedName>
        <fullName evidence="1">Uncharacterized protein</fullName>
    </submittedName>
</protein>
<gene>
    <name evidence="1" type="ORF">JMJ77_003384</name>
</gene>
<reference evidence="1" key="1">
    <citation type="submission" date="2021-05" db="EMBL/GenBank/DDBJ databases">
        <title>Comparative genomics of three Colletotrichum scovillei strains and genetic complementation revealed genes involved fungal growth and virulence on chili pepper.</title>
        <authorList>
            <person name="Hsieh D.-K."/>
            <person name="Chuang S.-C."/>
            <person name="Chen C.-Y."/>
            <person name="Chao Y.-T."/>
            <person name="Lu M.-Y.J."/>
            <person name="Lee M.-H."/>
            <person name="Shih M.-C."/>
        </authorList>
    </citation>
    <scope>NUCLEOTIDE SEQUENCE</scope>
    <source>
        <strain evidence="1">Coll-153</strain>
    </source>
</reference>
<evidence type="ECO:0000313" key="1">
    <source>
        <dbReference type="EMBL" id="KAG7041277.1"/>
    </source>
</evidence>
<dbReference type="EMBL" id="JAESDN010000015">
    <property type="protein sequence ID" value="KAG7041277.1"/>
    <property type="molecule type" value="Genomic_DNA"/>
</dbReference>
<sequence length="18" mass="2007">MRFNFASVAVTALAFFSQ</sequence>
<comment type="caution">
    <text evidence="1">The sequence shown here is derived from an EMBL/GenBank/DDBJ whole genome shotgun (WGS) entry which is preliminary data.</text>
</comment>
<name>A0A9P7UBA3_9PEZI</name>
<evidence type="ECO:0000313" key="2">
    <source>
        <dbReference type="Proteomes" id="UP000699042"/>
    </source>
</evidence>
<accession>A0A9P7UBA3</accession>
<keyword evidence="2" id="KW-1185">Reference proteome</keyword>
<organism evidence="1 2">
    <name type="scientific">Colletotrichum scovillei</name>
    <dbReference type="NCBI Taxonomy" id="1209932"/>
    <lineage>
        <taxon>Eukaryota</taxon>
        <taxon>Fungi</taxon>
        <taxon>Dikarya</taxon>
        <taxon>Ascomycota</taxon>
        <taxon>Pezizomycotina</taxon>
        <taxon>Sordariomycetes</taxon>
        <taxon>Hypocreomycetidae</taxon>
        <taxon>Glomerellales</taxon>
        <taxon>Glomerellaceae</taxon>
        <taxon>Colletotrichum</taxon>
        <taxon>Colletotrichum acutatum species complex</taxon>
    </lineage>
</organism>